<feature type="transmembrane region" description="Helical" evidence="1">
    <location>
        <begin position="46"/>
        <end position="66"/>
    </location>
</feature>
<keyword evidence="1" id="KW-0472">Membrane</keyword>
<feature type="transmembrane region" description="Helical" evidence="1">
    <location>
        <begin position="15"/>
        <end position="34"/>
    </location>
</feature>
<reference evidence="2 3" key="1">
    <citation type="submission" date="2021-04" db="EMBL/GenBank/DDBJ databases">
        <title>Paenibacillus sp. DLE-14 whole genome sequence.</title>
        <authorList>
            <person name="Ham Y.J."/>
        </authorList>
    </citation>
    <scope>NUCLEOTIDE SEQUENCE [LARGE SCALE GENOMIC DNA]</scope>
    <source>
        <strain evidence="2 3">DLE-14</strain>
    </source>
</reference>
<dbReference type="RefSeq" id="WP_210663906.1">
    <property type="nucleotide sequence ID" value="NZ_JAGKSP010000021.1"/>
</dbReference>
<feature type="transmembrane region" description="Helical" evidence="1">
    <location>
        <begin position="176"/>
        <end position="202"/>
    </location>
</feature>
<feature type="transmembrane region" description="Helical" evidence="1">
    <location>
        <begin position="95"/>
        <end position="122"/>
    </location>
</feature>
<feature type="transmembrane region" description="Helical" evidence="1">
    <location>
        <begin position="222"/>
        <end position="241"/>
    </location>
</feature>
<comment type="caution">
    <text evidence="2">The sequence shown here is derived from an EMBL/GenBank/DDBJ whole genome shotgun (WGS) entry which is preliminary data.</text>
</comment>
<dbReference type="EMBL" id="JAGKSP010000021">
    <property type="protein sequence ID" value="MBP3966654.1"/>
    <property type="molecule type" value="Genomic_DNA"/>
</dbReference>
<keyword evidence="1" id="KW-1133">Transmembrane helix</keyword>
<evidence type="ECO:0000313" key="2">
    <source>
        <dbReference type="EMBL" id="MBP3966654.1"/>
    </source>
</evidence>
<feature type="transmembrane region" description="Helical" evidence="1">
    <location>
        <begin position="142"/>
        <end position="164"/>
    </location>
</feature>
<sequence length="247" mass="28043">MAFRNLFRKELKSAWPLYGVFSVAVLLMDFFLLFKRNLWDDSVLTILSLLLPYIFIATITIGVGYYQLHTEWRSNSIYLLLSLPVRGWKVLAAKLAATITLLIGVMLWIAASFSVTLLIAEWDKWHTDYEVLSFKPELLNLLLYSFLLYVSTTVFAVVVVQFAFLCGQLVARLKWLVVLIAFVTALWATLRVSPFLSALLSFTPDIWIGGEGQDGSFVQSGPFIVLALIIVGLTWLNGYIFEREVEV</sequence>
<evidence type="ECO:0000313" key="3">
    <source>
        <dbReference type="Proteomes" id="UP000673394"/>
    </source>
</evidence>
<accession>A0ABS5CLA6</accession>
<protein>
    <recommendedName>
        <fullName evidence="4">ABC transporter permease</fullName>
    </recommendedName>
</protein>
<evidence type="ECO:0008006" key="4">
    <source>
        <dbReference type="Google" id="ProtNLM"/>
    </source>
</evidence>
<keyword evidence="1" id="KW-0812">Transmembrane</keyword>
<keyword evidence="3" id="KW-1185">Reference proteome</keyword>
<dbReference type="Proteomes" id="UP000673394">
    <property type="component" value="Unassembled WGS sequence"/>
</dbReference>
<name>A0ABS5CLA6_9BACL</name>
<evidence type="ECO:0000256" key="1">
    <source>
        <dbReference type="SAM" id="Phobius"/>
    </source>
</evidence>
<proteinExistence type="predicted"/>
<organism evidence="2 3">
    <name type="scientific">Paenibacillus lignilyticus</name>
    <dbReference type="NCBI Taxonomy" id="1172615"/>
    <lineage>
        <taxon>Bacteria</taxon>
        <taxon>Bacillati</taxon>
        <taxon>Bacillota</taxon>
        <taxon>Bacilli</taxon>
        <taxon>Bacillales</taxon>
        <taxon>Paenibacillaceae</taxon>
        <taxon>Paenibacillus</taxon>
    </lineage>
</organism>
<gene>
    <name evidence="2" type="ORF">I8J30_28620</name>
</gene>